<name>A0ACC2L782_PERAE</name>
<dbReference type="Proteomes" id="UP001234297">
    <property type="component" value="Chromosome 7"/>
</dbReference>
<organism evidence="1 2">
    <name type="scientific">Persea americana</name>
    <name type="common">Avocado</name>
    <dbReference type="NCBI Taxonomy" id="3435"/>
    <lineage>
        <taxon>Eukaryota</taxon>
        <taxon>Viridiplantae</taxon>
        <taxon>Streptophyta</taxon>
        <taxon>Embryophyta</taxon>
        <taxon>Tracheophyta</taxon>
        <taxon>Spermatophyta</taxon>
        <taxon>Magnoliopsida</taxon>
        <taxon>Magnoliidae</taxon>
        <taxon>Laurales</taxon>
        <taxon>Lauraceae</taxon>
        <taxon>Persea</taxon>
    </lineage>
</organism>
<evidence type="ECO:0000313" key="2">
    <source>
        <dbReference type="Proteomes" id="UP001234297"/>
    </source>
</evidence>
<accession>A0ACC2L782</accession>
<reference evidence="1 2" key="1">
    <citation type="journal article" date="2022" name="Hortic Res">
        <title>A haplotype resolved chromosomal level avocado genome allows analysis of novel avocado genes.</title>
        <authorList>
            <person name="Nath O."/>
            <person name="Fletcher S.J."/>
            <person name="Hayward A."/>
            <person name="Shaw L.M."/>
            <person name="Masouleh A.K."/>
            <person name="Furtado A."/>
            <person name="Henry R.J."/>
            <person name="Mitter N."/>
        </authorList>
    </citation>
    <scope>NUCLEOTIDE SEQUENCE [LARGE SCALE GENOMIC DNA]</scope>
    <source>
        <strain evidence="2">cv. Hass</strain>
    </source>
</reference>
<gene>
    <name evidence="1" type="ORF">MRB53_022627</name>
</gene>
<protein>
    <submittedName>
        <fullName evidence="1">Uncharacterized protein</fullName>
    </submittedName>
</protein>
<keyword evidence="2" id="KW-1185">Reference proteome</keyword>
<sequence>MLVMGQEAEDGGGSTADVSKGGIEDGERLAKLTEVDDGDYPAEDAGASALANKGWGVLEVLSGVKGDVAEGSVKDGGGGVGDEEDGSGAFG</sequence>
<proteinExistence type="predicted"/>
<dbReference type="EMBL" id="CM056815">
    <property type="protein sequence ID" value="KAJ8629304.1"/>
    <property type="molecule type" value="Genomic_DNA"/>
</dbReference>
<evidence type="ECO:0000313" key="1">
    <source>
        <dbReference type="EMBL" id="KAJ8629304.1"/>
    </source>
</evidence>
<comment type="caution">
    <text evidence="1">The sequence shown here is derived from an EMBL/GenBank/DDBJ whole genome shotgun (WGS) entry which is preliminary data.</text>
</comment>